<protein>
    <submittedName>
        <fullName evidence="1">DUF2817 domain-containing protein</fullName>
    </submittedName>
</protein>
<reference evidence="1" key="1">
    <citation type="journal article" date="2023" name="Comput. Struct. Biotechnol. J.">
        <title>Discovery of a novel marine Bacteroidetes with a rich repertoire of carbohydrate-active enzymes.</title>
        <authorList>
            <person name="Chen B."/>
            <person name="Liu G."/>
            <person name="Chen Q."/>
            <person name="Wang H."/>
            <person name="Liu L."/>
            <person name="Tang K."/>
        </authorList>
    </citation>
    <scope>NUCLEOTIDE SEQUENCE</scope>
    <source>
        <strain evidence="1">TK19036</strain>
    </source>
</reference>
<dbReference type="Pfam" id="PF10994">
    <property type="entry name" value="DUF2817"/>
    <property type="match status" value="1"/>
</dbReference>
<dbReference type="CDD" id="cd06233">
    <property type="entry name" value="M14-like"/>
    <property type="match status" value="1"/>
</dbReference>
<evidence type="ECO:0000313" key="1">
    <source>
        <dbReference type="EMBL" id="WKN36839.1"/>
    </source>
</evidence>
<gene>
    <name evidence="1" type="ORF">K4G66_31220</name>
</gene>
<accession>A0AA49GSY8</accession>
<dbReference type="InterPro" id="IPR021259">
    <property type="entry name" value="DUF2817"/>
</dbReference>
<dbReference type="AlphaFoldDB" id="A0AA49GSY8"/>
<dbReference type="SUPFAM" id="SSF53187">
    <property type="entry name" value="Zn-dependent exopeptidases"/>
    <property type="match status" value="1"/>
</dbReference>
<dbReference type="EMBL" id="CP120682">
    <property type="protein sequence ID" value="WKN36839.1"/>
    <property type="molecule type" value="Genomic_DNA"/>
</dbReference>
<sequence>MHELSYYSPDYLTARQKFRKLAQQKGGTLLALPVNERRGLYIDVALWQSTSDTLLLHTSGLHGVEAFPGSAVQCAFLDSWEPDQLKGNSLVLIHCINPFGMQYLRRWNADNVDLNRNFLFQFNSLPPNPAYHNISSFLNPSTVLKLSAFNLKALRLLTRHRFSKLQQAVAQGQYTEPAGIFYGGNQQTIEGACLLQFFQEQCAHYQHIRGIDFHTGLGTYGRSSFYLEADFSEEDCQRMEVLLDAPMIHVQPGKKQSYQTQGGFIAFLKQLMASSDMLMATQEIGTVGPIKILKALREENFAYHYALDQQPQAGEAVKRAFSPENDRWKTQAVQDGVRALFRLIHASRRWE</sequence>
<name>A0AA49GSY8_9BACT</name>
<proteinExistence type="predicted"/>
<dbReference type="Gene3D" id="3.40.630.10">
    <property type="entry name" value="Zn peptidases"/>
    <property type="match status" value="1"/>
</dbReference>
<organism evidence="1">
    <name type="scientific">Roseihalotalea indica</name>
    <dbReference type="NCBI Taxonomy" id="2867963"/>
    <lineage>
        <taxon>Bacteria</taxon>
        <taxon>Pseudomonadati</taxon>
        <taxon>Bacteroidota</taxon>
        <taxon>Cytophagia</taxon>
        <taxon>Cytophagales</taxon>
        <taxon>Catalimonadaceae</taxon>
        <taxon>Roseihalotalea</taxon>
    </lineage>
</organism>
<reference evidence="1" key="2">
    <citation type="journal article" date="2024" name="Antonie Van Leeuwenhoek">
        <title>Roseihalotalea indica gen. nov., sp. nov., a halophilic Bacteroidetes from mesopelagic Southwest Indian Ocean with higher carbohydrate metabolic potential.</title>
        <authorList>
            <person name="Chen B."/>
            <person name="Zhang M."/>
            <person name="Lin D."/>
            <person name="Ye J."/>
            <person name="Tang K."/>
        </authorList>
    </citation>
    <scope>NUCLEOTIDE SEQUENCE</scope>
    <source>
        <strain evidence="1">TK19036</strain>
    </source>
</reference>